<gene>
    <name evidence="3" type="ORF">L861_09825</name>
</gene>
<dbReference type="Proteomes" id="UP000014463">
    <property type="component" value="Unassembled WGS sequence"/>
</dbReference>
<name>S2KKE0_LITA3</name>
<proteinExistence type="predicted"/>
<sequence>MLNPDSTVKVNTSIESGEVMKIGELSQRLGISERMLRYYEQEGLLKPARTESGYRDYDENAMLVAKRIGMLSAAGLKLESIRTLLPCILDDQPIFDPCLEVRAALHKEVENLDRKLRDLKESRKIIAGYLRSLDQHPPAA</sequence>
<dbReference type="PATRIC" id="fig|1121939.11.peg.2059"/>
<accession>S2KKE0</accession>
<dbReference type="AlphaFoldDB" id="S2KKE0"/>
<dbReference type="EMBL" id="ASTJ01000024">
    <property type="protein sequence ID" value="EPC02632.1"/>
    <property type="molecule type" value="Genomic_DNA"/>
</dbReference>
<dbReference type="PROSITE" id="PS50937">
    <property type="entry name" value="HTH_MERR_2"/>
    <property type="match status" value="1"/>
</dbReference>
<feature type="domain" description="HTH merR-type" evidence="2">
    <location>
        <begin position="19"/>
        <end position="87"/>
    </location>
</feature>
<keyword evidence="1" id="KW-0238">DNA-binding</keyword>
<dbReference type="InterPro" id="IPR047057">
    <property type="entry name" value="MerR_fam"/>
</dbReference>
<evidence type="ECO:0000313" key="3">
    <source>
        <dbReference type="EMBL" id="EPC02632.1"/>
    </source>
</evidence>
<keyword evidence="4" id="KW-1185">Reference proteome</keyword>
<comment type="caution">
    <text evidence="3">The sequence shown here is derived from an EMBL/GenBank/DDBJ whole genome shotgun (WGS) entry which is preliminary data.</text>
</comment>
<dbReference type="CDD" id="cd01282">
    <property type="entry name" value="HTH_MerR-like_sg3"/>
    <property type="match status" value="1"/>
</dbReference>
<evidence type="ECO:0000256" key="1">
    <source>
        <dbReference type="ARBA" id="ARBA00023125"/>
    </source>
</evidence>
<dbReference type="PROSITE" id="PS00552">
    <property type="entry name" value="HTH_MERR_1"/>
    <property type="match status" value="1"/>
</dbReference>
<dbReference type="GO" id="GO:0003677">
    <property type="term" value="F:DNA binding"/>
    <property type="evidence" value="ECO:0007669"/>
    <property type="project" value="UniProtKB-KW"/>
</dbReference>
<dbReference type="Pfam" id="PF13411">
    <property type="entry name" value="MerR_1"/>
    <property type="match status" value="1"/>
</dbReference>
<dbReference type="eggNOG" id="COG0789">
    <property type="taxonomic scope" value="Bacteria"/>
</dbReference>
<dbReference type="SMART" id="SM00422">
    <property type="entry name" value="HTH_MERR"/>
    <property type="match status" value="1"/>
</dbReference>
<dbReference type="Gene3D" id="1.10.1660.10">
    <property type="match status" value="1"/>
</dbReference>
<evidence type="ECO:0000259" key="2">
    <source>
        <dbReference type="PROSITE" id="PS50937"/>
    </source>
</evidence>
<dbReference type="SUPFAM" id="SSF46955">
    <property type="entry name" value="Putative DNA-binding domain"/>
    <property type="match status" value="1"/>
</dbReference>
<protein>
    <recommendedName>
        <fullName evidence="2">HTH merR-type domain-containing protein</fullName>
    </recommendedName>
</protein>
<evidence type="ECO:0000313" key="4">
    <source>
        <dbReference type="Proteomes" id="UP000014463"/>
    </source>
</evidence>
<dbReference type="GO" id="GO:0003700">
    <property type="term" value="F:DNA-binding transcription factor activity"/>
    <property type="evidence" value="ECO:0007669"/>
    <property type="project" value="InterPro"/>
</dbReference>
<dbReference type="InterPro" id="IPR000551">
    <property type="entry name" value="MerR-type_HTH_dom"/>
</dbReference>
<dbReference type="InterPro" id="IPR009061">
    <property type="entry name" value="DNA-bd_dom_put_sf"/>
</dbReference>
<dbReference type="PANTHER" id="PTHR30204">
    <property type="entry name" value="REDOX-CYCLING DRUG-SENSING TRANSCRIPTIONAL ACTIVATOR SOXR"/>
    <property type="match status" value="1"/>
</dbReference>
<dbReference type="PANTHER" id="PTHR30204:SF92">
    <property type="entry name" value="HTH-TYPE TRANSCRIPTIONAL REGULATOR ZNTR"/>
    <property type="match status" value="1"/>
</dbReference>
<dbReference type="STRING" id="1121939.L861_09825"/>
<organism evidence="3 4">
    <name type="scientific">Litchfieldella anticariensis (strain DSM 16096 / CECT 5854 / CIP 108499 / LMG 22089 / FP35)</name>
    <name type="common">Halomonas anticariensis</name>
    <dbReference type="NCBI Taxonomy" id="1121939"/>
    <lineage>
        <taxon>Bacteria</taxon>
        <taxon>Pseudomonadati</taxon>
        <taxon>Pseudomonadota</taxon>
        <taxon>Gammaproteobacteria</taxon>
        <taxon>Oceanospirillales</taxon>
        <taxon>Halomonadaceae</taxon>
        <taxon>Litchfieldella</taxon>
    </lineage>
</organism>
<reference evidence="3 4" key="1">
    <citation type="journal article" date="2013" name="Genome Announc.">
        <title>Draft genome sequence of the moderately halophilic gammaproteobacterium Halomonas anticariensis FP35.</title>
        <authorList>
            <person name="Tahrioui A."/>
            <person name="Quesada E."/>
            <person name="Llamas I."/>
        </authorList>
    </citation>
    <scope>NUCLEOTIDE SEQUENCE [LARGE SCALE GENOMIC DNA]</scope>
    <source>
        <strain evidence="4">DSM 16096 / CECT 5854 / LMG 22089 / FP35</strain>
    </source>
</reference>